<name>A0AAV4WER0_CAEEX</name>
<dbReference type="EMBL" id="BPLR01016046">
    <property type="protein sequence ID" value="GIY80709.1"/>
    <property type="molecule type" value="Genomic_DNA"/>
</dbReference>
<organism evidence="1 2">
    <name type="scientific">Caerostris extrusa</name>
    <name type="common">Bark spider</name>
    <name type="synonym">Caerostris bankana</name>
    <dbReference type="NCBI Taxonomy" id="172846"/>
    <lineage>
        <taxon>Eukaryota</taxon>
        <taxon>Metazoa</taxon>
        <taxon>Ecdysozoa</taxon>
        <taxon>Arthropoda</taxon>
        <taxon>Chelicerata</taxon>
        <taxon>Arachnida</taxon>
        <taxon>Araneae</taxon>
        <taxon>Araneomorphae</taxon>
        <taxon>Entelegynae</taxon>
        <taxon>Araneoidea</taxon>
        <taxon>Araneidae</taxon>
        <taxon>Caerostris</taxon>
    </lineage>
</organism>
<dbReference type="Proteomes" id="UP001054945">
    <property type="component" value="Unassembled WGS sequence"/>
</dbReference>
<gene>
    <name evidence="1" type="ORF">CEXT_134731</name>
</gene>
<keyword evidence="2" id="KW-1185">Reference proteome</keyword>
<comment type="caution">
    <text evidence="1">The sequence shown here is derived from an EMBL/GenBank/DDBJ whole genome shotgun (WGS) entry which is preliminary data.</text>
</comment>
<sequence>MYRRPKSKTDTSLMKGGRRPRYLLFFVLLSGADEIGSQDADGIYRRTKSRTKRKKKNSIMKQLKMLSLCVMQLNSSTDDF</sequence>
<accession>A0AAV4WER0</accession>
<evidence type="ECO:0000313" key="2">
    <source>
        <dbReference type="Proteomes" id="UP001054945"/>
    </source>
</evidence>
<protein>
    <submittedName>
        <fullName evidence="1">Uncharacterized protein</fullName>
    </submittedName>
</protein>
<proteinExistence type="predicted"/>
<dbReference type="AlphaFoldDB" id="A0AAV4WER0"/>
<evidence type="ECO:0000313" key="1">
    <source>
        <dbReference type="EMBL" id="GIY80709.1"/>
    </source>
</evidence>
<reference evidence="1 2" key="1">
    <citation type="submission" date="2021-06" db="EMBL/GenBank/DDBJ databases">
        <title>Caerostris extrusa draft genome.</title>
        <authorList>
            <person name="Kono N."/>
            <person name="Arakawa K."/>
        </authorList>
    </citation>
    <scope>NUCLEOTIDE SEQUENCE [LARGE SCALE GENOMIC DNA]</scope>
</reference>